<evidence type="ECO:0000259" key="9">
    <source>
        <dbReference type="PROSITE" id="PS50850"/>
    </source>
</evidence>
<dbReference type="PANTHER" id="PTHR48020:SF49">
    <property type="entry name" value="SUGAR TRANSPORTER"/>
    <property type="match status" value="1"/>
</dbReference>
<sequence length="246" mass="26095">QLHGIISSTRKKHFKLNYSPVTFKKAGIKSQNAVLGATMAMGFVKTGFIVLAAFFIDKVGRRPLLLTSTIGSTLSLVSLAVCLIVVGKTSGAGHQAAAFLAVVAVCTNVAFFSIGLGPVNWVMGAEIYPLRLRAKAAGIGVGLNRLVSGVVSVTFLSYSKVISTPGVFFFYAGFAFLTVVFMFWLVPETKGKTLEEIVESFNTKFDRKNATLSQLELGIGNGNGKGKTSPVRRVGTEASPQPPVTA</sequence>
<keyword evidence="5 8" id="KW-1133">Transmembrane helix</keyword>
<feature type="non-terminal residue" evidence="10">
    <location>
        <position position="1"/>
    </location>
</feature>
<evidence type="ECO:0000256" key="8">
    <source>
        <dbReference type="SAM" id="Phobius"/>
    </source>
</evidence>
<name>A0AA38LG69_TAXCH</name>
<accession>A0AA38LG69</accession>
<dbReference type="InterPro" id="IPR050814">
    <property type="entry name" value="Myo-inositol_Transporter"/>
</dbReference>
<evidence type="ECO:0000256" key="1">
    <source>
        <dbReference type="ARBA" id="ARBA00004141"/>
    </source>
</evidence>
<dbReference type="InterPro" id="IPR003663">
    <property type="entry name" value="Sugar/inositol_transpt"/>
</dbReference>
<dbReference type="Pfam" id="PF00083">
    <property type="entry name" value="Sugar_tr"/>
    <property type="match status" value="1"/>
</dbReference>
<evidence type="ECO:0000256" key="4">
    <source>
        <dbReference type="ARBA" id="ARBA00022692"/>
    </source>
</evidence>
<dbReference type="Proteomes" id="UP000824469">
    <property type="component" value="Unassembled WGS sequence"/>
</dbReference>
<keyword evidence="4 8" id="KW-0812">Transmembrane</keyword>
<reference evidence="10 11" key="1">
    <citation type="journal article" date="2021" name="Nat. Plants">
        <title>The Taxus genome provides insights into paclitaxel biosynthesis.</title>
        <authorList>
            <person name="Xiong X."/>
            <person name="Gou J."/>
            <person name="Liao Q."/>
            <person name="Li Y."/>
            <person name="Zhou Q."/>
            <person name="Bi G."/>
            <person name="Li C."/>
            <person name="Du R."/>
            <person name="Wang X."/>
            <person name="Sun T."/>
            <person name="Guo L."/>
            <person name="Liang H."/>
            <person name="Lu P."/>
            <person name="Wu Y."/>
            <person name="Zhang Z."/>
            <person name="Ro D.K."/>
            <person name="Shang Y."/>
            <person name="Huang S."/>
            <person name="Yan J."/>
        </authorList>
    </citation>
    <scope>NUCLEOTIDE SEQUENCE [LARGE SCALE GENOMIC DNA]</scope>
    <source>
        <strain evidence="10">Ta-2019</strain>
    </source>
</reference>
<dbReference type="PRINTS" id="PR00171">
    <property type="entry name" value="SUGRTRNSPORT"/>
</dbReference>
<evidence type="ECO:0000256" key="7">
    <source>
        <dbReference type="SAM" id="MobiDB-lite"/>
    </source>
</evidence>
<evidence type="ECO:0000256" key="5">
    <source>
        <dbReference type="ARBA" id="ARBA00022989"/>
    </source>
</evidence>
<proteinExistence type="inferred from homology"/>
<dbReference type="EMBL" id="JAHRHJ020000003">
    <property type="protein sequence ID" value="KAH9323209.1"/>
    <property type="molecule type" value="Genomic_DNA"/>
</dbReference>
<dbReference type="PROSITE" id="PS00216">
    <property type="entry name" value="SUGAR_TRANSPORT_1"/>
    <property type="match status" value="1"/>
</dbReference>
<dbReference type="PANTHER" id="PTHR48020">
    <property type="entry name" value="PROTON MYO-INOSITOL COTRANSPORTER"/>
    <property type="match status" value="1"/>
</dbReference>
<dbReference type="Gene3D" id="1.20.1250.20">
    <property type="entry name" value="MFS general substrate transporter like domains"/>
    <property type="match status" value="1"/>
</dbReference>
<dbReference type="AlphaFoldDB" id="A0AA38LG69"/>
<evidence type="ECO:0000313" key="11">
    <source>
        <dbReference type="Proteomes" id="UP000824469"/>
    </source>
</evidence>
<dbReference type="GO" id="GO:0016020">
    <property type="term" value="C:membrane"/>
    <property type="evidence" value="ECO:0007669"/>
    <property type="project" value="UniProtKB-SubCell"/>
</dbReference>
<comment type="caution">
    <text evidence="10">The sequence shown here is derived from an EMBL/GenBank/DDBJ whole genome shotgun (WGS) entry which is preliminary data.</text>
</comment>
<protein>
    <recommendedName>
        <fullName evidence="9">Major facilitator superfamily (MFS) profile domain-containing protein</fullName>
    </recommendedName>
</protein>
<keyword evidence="3" id="KW-0813">Transport</keyword>
<dbReference type="OMA" id="TESTNKM"/>
<feature type="transmembrane region" description="Helical" evidence="8">
    <location>
        <begin position="63"/>
        <end position="86"/>
    </location>
</feature>
<keyword evidence="11" id="KW-1185">Reference proteome</keyword>
<dbReference type="InterPro" id="IPR005828">
    <property type="entry name" value="MFS_sugar_transport-like"/>
</dbReference>
<dbReference type="InterPro" id="IPR020846">
    <property type="entry name" value="MFS_dom"/>
</dbReference>
<feature type="domain" description="Major facilitator superfamily (MFS) profile" evidence="9">
    <location>
        <begin position="1"/>
        <end position="190"/>
    </location>
</feature>
<feature type="transmembrane region" description="Helical" evidence="8">
    <location>
        <begin position="136"/>
        <end position="156"/>
    </location>
</feature>
<dbReference type="GO" id="GO:0022857">
    <property type="term" value="F:transmembrane transporter activity"/>
    <property type="evidence" value="ECO:0007669"/>
    <property type="project" value="InterPro"/>
</dbReference>
<comment type="subcellular location">
    <subcellularLocation>
        <location evidence="1">Membrane</location>
        <topology evidence="1">Multi-pass membrane protein</topology>
    </subcellularLocation>
</comment>
<gene>
    <name evidence="10" type="ORF">KI387_017848</name>
</gene>
<evidence type="ECO:0000256" key="2">
    <source>
        <dbReference type="ARBA" id="ARBA00010992"/>
    </source>
</evidence>
<feature type="transmembrane region" description="Helical" evidence="8">
    <location>
        <begin position="33"/>
        <end position="56"/>
    </location>
</feature>
<evidence type="ECO:0000256" key="3">
    <source>
        <dbReference type="ARBA" id="ARBA00022448"/>
    </source>
</evidence>
<dbReference type="PROSITE" id="PS50850">
    <property type="entry name" value="MFS"/>
    <property type="match status" value="1"/>
</dbReference>
<dbReference type="SUPFAM" id="SSF103473">
    <property type="entry name" value="MFS general substrate transporter"/>
    <property type="match status" value="1"/>
</dbReference>
<feature type="transmembrane region" description="Helical" evidence="8">
    <location>
        <begin position="168"/>
        <end position="186"/>
    </location>
</feature>
<organism evidence="10 11">
    <name type="scientific">Taxus chinensis</name>
    <name type="common">Chinese yew</name>
    <name type="synonym">Taxus wallichiana var. chinensis</name>
    <dbReference type="NCBI Taxonomy" id="29808"/>
    <lineage>
        <taxon>Eukaryota</taxon>
        <taxon>Viridiplantae</taxon>
        <taxon>Streptophyta</taxon>
        <taxon>Embryophyta</taxon>
        <taxon>Tracheophyta</taxon>
        <taxon>Spermatophyta</taxon>
        <taxon>Pinopsida</taxon>
        <taxon>Pinidae</taxon>
        <taxon>Conifers II</taxon>
        <taxon>Cupressales</taxon>
        <taxon>Taxaceae</taxon>
        <taxon>Taxus</taxon>
    </lineage>
</organism>
<feature type="region of interest" description="Disordered" evidence="7">
    <location>
        <begin position="218"/>
        <end position="246"/>
    </location>
</feature>
<evidence type="ECO:0000256" key="6">
    <source>
        <dbReference type="ARBA" id="ARBA00023136"/>
    </source>
</evidence>
<comment type="similarity">
    <text evidence="2">Belongs to the major facilitator superfamily. Sugar transporter (TC 2.A.1.1) family.</text>
</comment>
<dbReference type="InterPro" id="IPR036259">
    <property type="entry name" value="MFS_trans_sf"/>
</dbReference>
<evidence type="ECO:0000313" key="10">
    <source>
        <dbReference type="EMBL" id="KAH9323209.1"/>
    </source>
</evidence>
<dbReference type="InterPro" id="IPR005829">
    <property type="entry name" value="Sugar_transporter_CS"/>
</dbReference>
<feature type="transmembrane region" description="Helical" evidence="8">
    <location>
        <begin position="98"/>
        <end position="124"/>
    </location>
</feature>
<keyword evidence="6 8" id="KW-0472">Membrane</keyword>